<protein>
    <submittedName>
        <fullName evidence="2">Uncharacterized protein</fullName>
    </submittedName>
</protein>
<evidence type="ECO:0000313" key="3">
    <source>
        <dbReference type="Proteomes" id="UP000007967"/>
    </source>
</evidence>
<feature type="region of interest" description="Disordered" evidence="1">
    <location>
        <begin position="1"/>
        <end position="63"/>
    </location>
</feature>
<evidence type="ECO:0000313" key="2">
    <source>
        <dbReference type="EMBL" id="ADB32947.1"/>
    </source>
</evidence>
<dbReference type="HOGENOM" id="CLU_2880046_0_0_11"/>
<dbReference type="EMBL" id="CP001736">
    <property type="protein sequence ID" value="ADB32947.1"/>
    <property type="molecule type" value="Genomic_DNA"/>
</dbReference>
<dbReference type="RefSeq" id="WP_012921503.1">
    <property type="nucleotide sequence ID" value="NC_013729.1"/>
</dbReference>
<accession>D2PQ23</accession>
<proteinExistence type="predicted"/>
<dbReference type="AlphaFoldDB" id="D2PQ23"/>
<reference evidence="2 3" key="2">
    <citation type="journal article" date="2010" name="Stand. Genomic Sci.">
        <title>Complete genome sequence of Kribbella flavida type strain (IFO 14399).</title>
        <authorList>
            <person name="Pukall R."/>
            <person name="Lapidus A."/>
            <person name="Glavina Del Rio T."/>
            <person name="Copeland A."/>
            <person name="Tice H."/>
            <person name="Cheng J.-F."/>
            <person name="Lucas S."/>
            <person name="Chen F."/>
            <person name="Nolan M."/>
            <person name="LaButti K."/>
            <person name="Pati A."/>
            <person name="Ivanova N."/>
            <person name="Mavrommatis K."/>
            <person name="Mikhailova N."/>
            <person name="Pitluck S."/>
            <person name="Bruce D."/>
            <person name="Goodwin L."/>
            <person name="Land M."/>
            <person name="Hauser L."/>
            <person name="Chang Y.-J."/>
            <person name="Jeffries C.D."/>
            <person name="Chen A."/>
            <person name="Palaniappan K."/>
            <person name="Chain P."/>
            <person name="Rohde M."/>
            <person name="Goeker M."/>
            <person name="Bristow J."/>
            <person name="Eisen J.A."/>
            <person name="Markowitz V."/>
            <person name="Hugenholtz P."/>
            <person name="Kyrpides N.C."/>
            <person name="Klenk H.-P."/>
            <person name="Brettin T."/>
        </authorList>
    </citation>
    <scope>NUCLEOTIDE SEQUENCE [LARGE SCALE GENOMIC DNA]</scope>
    <source>
        <strain evidence="3">DSM 17836 / JCM 10339 / NBRC 14399</strain>
    </source>
</reference>
<dbReference type="Proteomes" id="UP000007967">
    <property type="component" value="Chromosome"/>
</dbReference>
<dbReference type="OrthoDB" id="9916029at2"/>
<dbReference type="KEGG" id="kfl:Kfla_3894"/>
<evidence type="ECO:0000256" key="1">
    <source>
        <dbReference type="SAM" id="MobiDB-lite"/>
    </source>
</evidence>
<reference evidence="3" key="1">
    <citation type="submission" date="2009-09" db="EMBL/GenBank/DDBJ databases">
        <title>The complete genome of Kribbella flavida DSM 17836.</title>
        <authorList>
            <consortium name="US DOE Joint Genome Institute (JGI-PGF)"/>
            <person name="Lucas S."/>
            <person name="Copeland A."/>
            <person name="Lapidus A."/>
            <person name="Glavina del Rio T."/>
            <person name="Dalin E."/>
            <person name="Tice H."/>
            <person name="Bruce D."/>
            <person name="Goodwin L."/>
            <person name="Pitluck S."/>
            <person name="Kyrpides N."/>
            <person name="Mavromatis K."/>
            <person name="Ivanova N."/>
            <person name="Saunders E."/>
            <person name="Brettin T."/>
            <person name="Detter J.C."/>
            <person name="Han C."/>
            <person name="Larimer F."/>
            <person name="Land M."/>
            <person name="Hauser L."/>
            <person name="Markowitz V."/>
            <person name="Cheng J.-F."/>
            <person name="Hugenholtz P."/>
            <person name="Woyke T."/>
            <person name="Wu D."/>
            <person name="Pukall R."/>
            <person name="Klenk H.-P."/>
            <person name="Eisen J.A."/>
        </authorList>
    </citation>
    <scope>NUCLEOTIDE SEQUENCE [LARGE SCALE GENOMIC DNA]</scope>
    <source>
        <strain evidence="3">DSM 17836 / JCM 10339 / NBRC 14399</strain>
    </source>
</reference>
<keyword evidence="3" id="KW-1185">Reference proteome</keyword>
<feature type="compositionally biased region" description="Acidic residues" evidence="1">
    <location>
        <begin position="46"/>
        <end position="63"/>
    </location>
</feature>
<gene>
    <name evidence="2" type="ordered locus">Kfla_3894</name>
</gene>
<name>D2PQ23_KRIFD</name>
<organism evidence="2 3">
    <name type="scientific">Kribbella flavida (strain DSM 17836 / JCM 10339 / NBRC 14399)</name>
    <dbReference type="NCBI Taxonomy" id="479435"/>
    <lineage>
        <taxon>Bacteria</taxon>
        <taxon>Bacillati</taxon>
        <taxon>Actinomycetota</taxon>
        <taxon>Actinomycetes</taxon>
        <taxon>Propionibacteriales</taxon>
        <taxon>Kribbellaceae</taxon>
        <taxon>Kribbella</taxon>
    </lineage>
</organism>
<sequence length="63" mass="6887">MSTSQVNPPPFDGPERDDTMDDDQQSNSISDRAEDGTPLTETGLPDPDDAPVDEDPDDQLLRD</sequence>